<gene>
    <name evidence="2" type="ORF">SAMN02745728_00222</name>
</gene>
<dbReference type="InterPro" id="IPR052340">
    <property type="entry name" value="RNase_Y/CdgJ"/>
</dbReference>
<dbReference type="OrthoDB" id="9803649at2"/>
<evidence type="ECO:0000313" key="3">
    <source>
        <dbReference type="Proteomes" id="UP000186469"/>
    </source>
</evidence>
<reference evidence="2 3" key="1">
    <citation type="submission" date="2016-12" db="EMBL/GenBank/DDBJ databases">
        <authorList>
            <person name="Song W.-J."/>
            <person name="Kurnit D.M."/>
        </authorList>
    </citation>
    <scope>NUCLEOTIDE SEQUENCE [LARGE SCALE GENOMIC DNA]</scope>
    <source>
        <strain evidence="2 3">DSM 11393</strain>
    </source>
</reference>
<dbReference type="PANTHER" id="PTHR33525">
    <property type="match status" value="1"/>
</dbReference>
<dbReference type="Pfam" id="PF08668">
    <property type="entry name" value="HDOD"/>
    <property type="match status" value="1"/>
</dbReference>
<evidence type="ECO:0000313" key="2">
    <source>
        <dbReference type="EMBL" id="SHN50258.1"/>
    </source>
</evidence>
<accession>A0A1M7RVW9</accession>
<proteinExistence type="predicted"/>
<evidence type="ECO:0000259" key="1">
    <source>
        <dbReference type="PROSITE" id="PS51833"/>
    </source>
</evidence>
<organism evidence="2 3">
    <name type="scientific">Desulfovibrio litoralis DSM 11393</name>
    <dbReference type="NCBI Taxonomy" id="1121455"/>
    <lineage>
        <taxon>Bacteria</taxon>
        <taxon>Pseudomonadati</taxon>
        <taxon>Thermodesulfobacteriota</taxon>
        <taxon>Desulfovibrionia</taxon>
        <taxon>Desulfovibrionales</taxon>
        <taxon>Desulfovibrionaceae</taxon>
        <taxon>Desulfovibrio</taxon>
    </lineage>
</organism>
<protein>
    <submittedName>
        <fullName evidence="2">HD-like signal output (HDOD) domain, no enzymatic activity</fullName>
    </submittedName>
</protein>
<dbReference type="PROSITE" id="PS51833">
    <property type="entry name" value="HDOD"/>
    <property type="match status" value="1"/>
</dbReference>
<dbReference type="SUPFAM" id="SSF109604">
    <property type="entry name" value="HD-domain/PDEase-like"/>
    <property type="match status" value="1"/>
</dbReference>
<dbReference type="EMBL" id="FRDI01000002">
    <property type="protein sequence ID" value="SHN50258.1"/>
    <property type="molecule type" value="Genomic_DNA"/>
</dbReference>
<dbReference type="AlphaFoldDB" id="A0A1M7RVW9"/>
<sequence>MEDVTTLFQGKKITANKLPVLPSVFYEFSTEMASPNANADSLSAILSKDQTLAVKILKMVNSPMYGFSGRISSLKHAVLLLGANVLRGILISTAAFDKQEVKFPNLSTHSLACSQASVIIAKHCSFPMSDEFGVAGLLHDIGKLVIKQQLPDAVDSILKVVLEQKISYYLAEKQVLGITHAQVNLFLCKQWSLPGNLTTGMVFHHDPFSAKEFQEMALVVCLANYYAVKLGLGCCGKEEIIEFNPDVYRALSINESHLAELEKSITEKFYQSGLLS</sequence>
<dbReference type="PANTHER" id="PTHR33525:SF3">
    <property type="entry name" value="RIBONUCLEASE Y"/>
    <property type="match status" value="1"/>
</dbReference>
<dbReference type="Gene3D" id="1.10.3210.10">
    <property type="entry name" value="Hypothetical protein af1432"/>
    <property type="match status" value="1"/>
</dbReference>
<feature type="domain" description="HDOD" evidence="1">
    <location>
        <begin position="18"/>
        <end position="207"/>
    </location>
</feature>
<dbReference type="RefSeq" id="WP_072695630.1">
    <property type="nucleotide sequence ID" value="NZ_FRDI01000002.1"/>
</dbReference>
<dbReference type="STRING" id="1121455.SAMN02745728_00222"/>
<dbReference type="Proteomes" id="UP000186469">
    <property type="component" value="Unassembled WGS sequence"/>
</dbReference>
<dbReference type="InterPro" id="IPR003607">
    <property type="entry name" value="HD/PDEase_dom"/>
</dbReference>
<dbReference type="InterPro" id="IPR013976">
    <property type="entry name" value="HDOD"/>
</dbReference>
<keyword evidence="3" id="KW-1185">Reference proteome</keyword>
<name>A0A1M7RVW9_9BACT</name>
<dbReference type="CDD" id="cd00077">
    <property type="entry name" value="HDc"/>
    <property type="match status" value="1"/>
</dbReference>